<accession>C1DHI2</accession>
<dbReference type="HOGENOM" id="CLU_3401897_0_0_6"/>
<dbReference type="KEGG" id="avn:Avin_23900"/>
<dbReference type="Proteomes" id="UP000002424">
    <property type="component" value="Chromosome"/>
</dbReference>
<gene>
    <name evidence="1" type="ordered locus">Avin_23900</name>
</gene>
<dbReference type="EMBL" id="CP001157">
    <property type="protein sequence ID" value="ACO78577.1"/>
    <property type="molecule type" value="Genomic_DNA"/>
</dbReference>
<sequence>MCGCLKTLRDSVQELRNIFHDFYVFYIIFQ</sequence>
<evidence type="ECO:0000313" key="2">
    <source>
        <dbReference type="Proteomes" id="UP000002424"/>
    </source>
</evidence>
<reference evidence="1 2" key="1">
    <citation type="journal article" date="2009" name="J. Bacteriol.">
        <title>Genome sequence of Azotobacter vinelandii, an obligate aerobe specialized to support diverse anaerobic metabolic processes.</title>
        <authorList>
            <person name="Setubal J.C."/>
            <person name="dos Santos P."/>
            <person name="Goldman B.S."/>
            <person name="Ertesvag H."/>
            <person name="Espin G."/>
            <person name="Rubio L.M."/>
            <person name="Valla S."/>
            <person name="Almeida N.F."/>
            <person name="Balasubramanian D."/>
            <person name="Cromes L."/>
            <person name="Curatti L."/>
            <person name="Du Z."/>
            <person name="Godsy E."/>
            <person name="Goodner B."/>
            <person name="Hellner-Burris K."/>
            <person name="Hernandez J.A."/>
            <person name="Houmiel K."/>
            <person name="Imperial J."/>
            <person name="Kennedy C."/>
            <person name="Larson T.J."/>
            <person name="Latreille P."/>
            <person name="Ligon L.S."/>
            <person name="Lu J."/>
            <person name="Maerk M."/>
            <person name="Miller N.M."/>
            <person name="Norton S."/>
            <person name="O'Carroll I.P."/>
            <person name="Paulsen I."/>
            <person name="Raulfs E.C."/>
            <person name="Roemer R."/>
            <person name="Rosser J."/>
            <person name="Segura D."/>
            <person name="Slater S."/>
            <person name="Stricklin S.L."/>
            <person name="Studholme D.J."/>
            <person name="Sun J."/>
            <person name="Viana C.J."/>
            <person name="Wallin E."/>
            <person name="Wang B."/>
            <person name="Wheeler C."/>
            <person name="Zhu H."/>
            <person name="Dean D.R."/>
            <person name="Dixon R."/>
            <person name="Wood D."/>
        </authorList>
    </citation>
    <scope>NUCLEOTIDE SEQUENCE [LARGE SCALE GENOMIC DNA]</scope>
    <source>
        <strain evidence="2">DJ / ATCC BAA-1303</strain>
    </source>
</reference>
<evidence type="ECO:0000313" key="1">
    <source>
        <dbReference type="EMBL" id="ACO78577.1"/>
    </source>
</evidence>
<name>C1DHI2_AZOVD</name>
<dbReference type="AlphaFoldDB" id="C1DHI2"/>
<proteinExistence type="predicted"/>
<dbReference type="EnsemblBacteria" id="ACO78577">
    <property type="protein sequence ID" value="ACO78577"/>
    <property type="gene ID" value="Avin_23900"/>
</dbReference>
<keyword evidence="2" id="KW-1185">Reference proteome</keyword>
<organism evidence="1 2">
    <name type="scientific">Azotobacter vinelandii (strain DJ / ATCC BAA-1303)</name>
    <dbReference type="NCBI Taxonomy" id="322710"/>
    <lineage>
        <taxon>Bacteria</taxon>
        <taxon>Pseudomonadati</taxon>
        <taxon>Pseudomonadota</taxon>
        <taxon>Gammaproteobacteria</taxon>
        <taxon>Pseudomonadales</taxon>
        <taxon>Pseudomonadaceae</taxon>
        <taxon>Azotobacter</taxon>
    </lineage>
</organism>
<protein>
    <submittedName>
        <fullName evidence="1">Uncharacterized protein</fullName>
    </submittedName>
</protein>